<dbReference type="Pfam" id="PF00106">
    <property type="entry name" value="adh_short"/>
    <property type="match status" value="1"/>
</dbReference>
<feature type="compositionally biased region" description="Low complexity" evidence="2">
    <location>
        <begin position="497"/>
        <end position="518"/>
    </location>
</feature>
<feature type="region of interest" description="Disordered" evidence="2">
    <location>
        <begin position="550"/>
        <end position="639"/>
    </location>
</feature>
<keyword evidence="3" id="KW-0560">Oxidoreductase</keyword>
<accession>A0ABU1AI67</accession>
<dbReference type="EMBL" id="JARXIC010000011">
    <property type="protein sequence ID" value="MDQ8194473.1"/>
    <property type="molecule type" value="Genomic_DNA"/>
</dbReference>
<gene>
    <name evidence="3" type="ORF">QEH59_08545</name>
</gene>
<dbReference type="InterPro" id="IPR050259">
    <property type="entry name" value="SDR"/>
</dbReference>
<evidence type="ECO:0000256" key="1">
    <source>
        <dbReference type="ARBA" id="ARBA00006484"/>
    </source>
</evidence>
<dbReference type="RefSeq" id="WP_308984948.1">
    <property type="nucleotide sequence ID" value="NZ_JARXIC010000011.1"/>
</dbReference>
<protein>
    <submittedName>
        <fullName evidence="3">SDR family NAD(P)-dependent oxidoreductase</fullName>
        <ecNumber evidence="3">1.-.-.-</ecNumber>
    </submittedName>
</protein>
<sequence length="639" mass="69176">MDIAIVTGAETPLGLSLIQRLVHQGYRVHGIGNNFSKVTFADPQFFAHPVDLSNLTAVTEMMTKILADEKSLDLLIHAIDVTPGAAFEKLPVGNLEAILKIGLLGPVMLTRLALPNLLRFRGQLINVIPANKSGSPASAVNALLEGGLREMNRALFDGARDAGLRVTNLILRQNPEPDALTVQSSEQTHIDLEDVARAVEHLLDPNFANVPAELVLHPRTSAHSDQVLPEVSLPLDPYHEIVLPPQAYCPPEQPKIPTQAKEKVERTIPYTDDEMEDKIAAAIEDFEAHPERYDASPKQERRSRPERKAKQKHERATRPDVAQQAQAENQSESDSEHEQQREAQESGSNKRRRGRRRGGRNRNRDRDSNVSESQSNVSDSAGGDVQQGSAGASKASERVDVPQAARHDSSDSSRNDSDDAQGKASSRSGDVERDAQQRSHSNSQLADKPKRTPRRGRSRLESKPLLDARIETESEFLSKPDPRPQRRGRTRPESKAKSSVAAQAAPAPVLAPIPVAASEPTAPTPVETNKLVPDVPKKKAVKKTVAKKAVAKAEAPVGSVEGASAVKQASPKKAATKKAATKKAATKKAATKKAAKKVSRKPVKKSATKKAAAKKSVTKKATKKAAKKKAVKKVSSAVE</sequence>
<organism evidence="3 4">
    <name type="scientific">Thalassobacterium sedimentorum</name>
    <dbReference type="NCBI Taxonomy" id="3041258"/>
    <lineage>
        <taxon>Bacteria</taxon>
        <taxon>Pseudomonadati</taxon>
        <taxon>Verrucomicrobiota</taxon>
        <taxon>Opitutia</taxon>
        <taxon>Puniceicoccales</taxon>
        <taxon>Coraliomargaritaceae</taxon>
        <taxon>Thalassobacterium</taxon>
    </lineage>
</organism>
<feature type="compositionally biased region" description="Basic and acidic residues" evidence="2">
    <location>
        <begin position="458"/>
        <end position="496"/>
    </location>
</feature>
<dbReference type="GO" id="GO:0016491">
    <property type="term" value="F:oxidoreductase activity"/>
    <property type="evidence" value="ECO:0007669"/>
    <property type="project" value="UniProtKB-KW"/>
</dbReference>
<evidence type="ECO:0000313" key="3">
    <source>
        <dbReference type="EMBL" id="MDQ8194473.1"/>
    </source>
</evidence>
<evidence type="ECO:0000256" key="2">
    <source>
        <dbReference type="SAM" id="MobiDB-lite"/>
    </source>
</evidence>
<name>A0ABU1AI67_9BACT</name>
<dbReference type="EC" id="1.-.-.-" evidence="3"/>
<keyword evidence="4" id="KW-1185">Reference proteome</keyword>
<feature type="compositionally biased region" description="Basic residues" evidence="2">
    <location>
        <begin position="349"/>
        <end position="361"/>
    </location>
</feature>
<feature type="compositionally biased region" description="Polar residues" evidence="2">
    <location>
        <begin position="370"/>
        <end position="379"/>
    </location>
</feature>
<dbReference type="InterPro" id="IPR036291">
    <property type="entry name" value="NAD(P)-bd_dom_sf"/>
</dbReference>
<dbReference type="CDD" id="cd05233">
    <property type="entry name" value="SDR_c"/>
    <property type="match status" value="1"/>
</dbReference>
<feature type="compositionally biased region" description="Low complexity" evidence="2">
    <location>
        <begin position="322"/>
        <end position="332"/>
    </location>
</feature>
<dbReference type="Gene3D" id="3.40.50.720">
    <property type="entry name" value="NAD(P)-binding Rossmann-like Domain"/>
    <property type="match status" value="1"/>
</dbReference>
<feature type="compositionally biased region" description="Basic and acidic residues" evidence="2">
    <location>
        <begin position="334"/>
        <end position="344"/>
    </location>
</feature>
<feature type="compositionally biased region" description="Basic residues" evidence="2">
    <location>
        <begin position="574"/>
        <end position="632"/>
    </location>
</feature>
<feature type="compositionally biased region" description="Basic and acidic residues" evidence="2">
    <location>
        <begin position="287"/>
        <end position="318"/>
    </location>
</feature>
<reference evidence="3 4" key="1">
    <citation type="submission" date="2023-04" db="EMBL/GenBank/DDBJ databases">
        <title>A novel bacteria isolated from coastal sediment.</title>
        <authorList>
            <person name="Liu X.-J."/>
            <person name="Du Z.-J."/>
        </authorList>
    </citation>
    <scope>NUCLEOTIDE SEQUENCE [LARGE SCALE GENOMIC DNA]</scope>
    <source>
        <strain evidence="3 4">SDUM461004</strain>
    </source>
</reference>
<proteinExistence type="inferred from homology"/>
<feature type="compositionally biased region" description="Basic and acidic residues" evidence="2">
    <location>
        <begin position="395"/>
        <end position="421"/>
    </location>
</feature>
<dbReference type="PANTHER" id="PTHR42879:SF2">
    <property type="entry name" value="3-OXOACYL-[ACYL-CARRIER-PROTEIN] REDUCTASE FABG"/>
    <property type="match status" value="1"/>
</dbReference>
<comment type="similarity">
    <text evidence="1">Belongs to the short-chain dehydrogenases/reductases (SDR) family.</text>
</comment>
<comment type="caution">
    <text evidence="3">The sequence shown here is derived from an EMBL/GenBank/DDBJ whole genome shotgun (WGS) entry which is preliminary data.</text>
</comment>
<evidence type="ECO:0000313" key="4">
    <source>
        <dbReference type="Proteomes" id="UP001243717"/>
    </source>
</evidence>
<dbReference type="SUPFAM" id="SSF51735">
    <property type="entry name" value="NAD(P)-binding Rossmann-fold domains"/>
    <property type="match status" value="1"/>
</dbReference>
<dbReference type="Proteomes" id="UP001243717">
    <property type="component" value="Unassembled WGS sequence"/>
</dbReference>
<dbReference type="PANTHER" id="PTHR42879">
    <property type="entry name" value="3-OXOACYL-(ACYL-CARRIER-PROTEIN) REDUCTASE"/>
    <property type="match status" value="1"/>
</dbReference>
<dbReference type="InterPro" id="IPR002347">
    <property type="entry name" value="SDR_fam"/>
</dbReference>
<feature type="region of interest" description="Disordered" evidence="2">
    <location>
        <begin position="287"/>
        <end position="530"/>
    </location>
</feature>